<dbReference type="GO" id="GO:0003824">
    <property type="term" value="F:catalytic activity"/>
    <property type="evidence" value="ECO:0007669"/>
    <property type="project" value="UniProtKB-ARBA"/>
</dbReference>
<evidence type="ECO:0000313" key="2">
    <source>
        <dbReference type="EMBL" id="TQM28679.1"/>
    </source>
</evidence>
<protein>
    <submittedName>
        <fullName evidence="2">Pimeloyl-ACP methyl ester carboxylesterase</fullName>
    </submittedName>
</protein>
<accession>A0A543F4C3</accession>
<dbReference type="Pfam" id="PF00561">
    <property type="entry name" value="Abhydrolase_1"/>
    <property type="match status" value="1"/>
</dbReference>
<evidence type="ECO:0000259" key="1">
    <source>
        <dbReference type="Pfam" id="PF00561"/>
    </source>
</evidence>
<reference evidence="2 3" key="1">
    <citation type="submission" date="2019-06" db="EMBL/GenBank/DDBJ databases">
        <title>Sequencing the genomes of 1000 actinobacteria strains.</title>
        <authorList>
            <person name="Klenk H.-P."/>
        </authorList>
    </citation>
    <scope>NUCLEOTIDE SEQUENCE [LARGE SCALE GENOMIC DNA]</scope>
    <source>
        <strain evidence="2 3">DSM 103495</strain>
    </source>
</reference>
<dbReference type="PANTHER" id="PTHR43689">
    <property type="entry name" value="HYDROLASE"/>
    <property type="match status" value="1"/>
</dbReference>
<dbReference type="RefSeq" id="WP_141807288.1">
    <property type="nucleotide sequence ID" value="NZ_VFPG01000001.1"/>
</dbReference>
<dbReference type="Gene3D" id="3.40.50.1820">
    <property type="entry name" value="alpha/beta hydrolase"/>
    <property type="match status" value="1"/>
</dbReference>
<proteinExistence type="predicted"/>
<keyword evidence="3" id="KW-1185">Reference proteome</keyword>
<dbReference type="Proteomes" id="UP000316331">
    <property type="component" value="Unassembled WGS sequence"/>
</dbReference>
<dbReference type="OrthoDB" id="5422338at2"/>
<dbReference type="EMBL" id="VFPG01000001">
    <property type="protein sequence ID" value="TQM28679.1"/>
    <property type="molecule type" value="Genomic_DNA"/>
</dbReference>
<dbReference type="InterPro" id="IPR029058">
    <property type="entry name" value="AB_hydrolase_fold"/>
</dbReference>
<evidence type="ECO:0000313" key="3">
    <source>
        <dbReference type="Proteomes" id="UP000316331"/>
    </source>
</evidence>
<sequence length="370" mass="39796">MRARRPKALRGNNSHTNIWRGGMATAGMVGALAGAHALRRAGARVLWPARRDEYRDENFALMADDRAGAVVTEDGVRLATRECGPVDAPLTVVFVHGFCNSMESFHFQRRDLEKRWGAAVRLVFFDLRGHGRSGTPTTESCTVAQLGRDVAAVIEATAPTGPVALVGHSLGGMAVLAAAAQFRELFERRVIAIALISTAAAEVTAAGITQLLRNPAIDGFRLAVHTAPALVQAGRSTVRHLITPILHVSSFHGPVSPTLSRFSTLMIDDTPVETIVKFLKAIELHDESAALPTLAGLPVLVLGGAHDLVIPFRNSRALARELPNSELIRLAEAAHMPHLQFPDTINDALHRLLVRAGFFRAEELDEASAG</sequence>
<dbReference type="PANTHER" id="PTHR43689:SF8">
    <property type="entry name" value="ALPHA_BETA-HYDROLASES SUPERFAMILY PROTEIN"/>
    <property type="match status" value="1"/>
</dbReference>
<name>A0A543F4C3_9NOCA</name>
<dbReference type="AlphaFoldDB" id="A0A543F4C3"/>
<organism evidence="2 3">
    <name type="scientific">Nocardia bhagyanarayanae</name>
    <dbReference type="NCBI Taxonomy" id="1215925"/>
    <lineage>
        <taxon>Bacteria</taxon>
        <taxon>Bacillati</taxon>
        <taxon>Actinomycetota</taxon>
        <taxon>Actinomycetes</taxon>
        <taxon>Mycobacteriales</taxon>
        <taxon>Nocardiaceae</taxon>
        <taxon>Nocardia</taxon>
    </lineage>
</organism>
<comment type="caution">
    <text evidence="2">The sequence shown here is derived from an EMBL/GenBank/DDBJ whole genome shotgun (WGS) entry which is preliminary data.</text>
</comment>
<dbReference type="InterPro" id="IPR000073">
    <property type="entry name" value="AB_hydrolase_1"/>
</dbReference>
<dbReference type="SUPFAM" id="SSF53474">
    <property type="entry name" value="alpha/beta-Hydrolases"/>
    <property type="match status" value="1"/>
</dbReference>
<feature type="domain" description="AB hydrolase-1" evidence="1">
    <location>
        <begin position="91"/>
        <end position="341"/>
    </location>
</feature>
<gene>
    <name evidence="2" type="ORF">FB390_0253</name>
</gene>